<protein>
    <submittedName>
        <fullName evidence="3">Uncharacterized protein</fullName>
    </submittedName>
</protein>
<feature type="region of interest" description="Disordered" evidence="1">
    <location>
        <begin position="1"/>
        <end position="101"/>
    </location>
</feature>
<name>A0A2P8DEB2_9ACTN</name>
<dbReference type="Proteomes" id="UP000243528">
    <property type="component" value="Unassembled WGS sequence"/>
</dbReference>
<keyword evidence="4" id="KW-1185">Reference proteome</keyword>
<reference evidence="3 4" key="1">
    <citation type="submission" date="2018-03" db="EMBL/GenBank/DDBJ databases">
        <title>Genomic Encyclopedia of Archaeal and Bacterial Type Strains, Phase II (KMG-II): from individual species to whole genera.</title>
        <authorList>
            <person name="Goeker M."/>
        </authorList>
    </citation>
    <scope>NUCLEOTIDE SEQUENCE [LARGE SCALE GENOMIC DNA]</scope>
    <source>
        <strain evidence="3 4">DSM 45211</strain>
    </source>
</reference>
<evidence type="ECO:0000313" key="3">
    <source>
        <dbReference type="EMBL" id="PSK95570.1"/>
    </source>
</evidence>
<proteinExistence type="predicted"/>
<keyword evidence="2" id="KW-1133">Transmembrane helix</keyword>
<organism evidence="3 4">
    <name type="scientific">Haloactinopolyspora alba</name>
    <dbReference type="NCBI Taxonomy" id="648780"/>
    <lineage>
        <taxon>Bacteria</taxon>
        <taxon>Bacillati</taxon>
        <taxon>Actinomycetota</taxon>
        <taxon>Actinomycetes</taxon>
        <taxon>Jiangellales</taxon>
        <taxon>Jiangellaceae</taxon>
        <taxon>Haloactinopolyspora</taxon>
    </lineage>
</organism>
<keyword evidence="2" id="KW-0812">Transmembrane</keyword>
<dbReference type="OrthoDB" id="5193694at2"/>
<evidence type="ECO:0000256" key="2">
    <source>
        <dbReference type="SAM" id="Phobius"/>
    </source>
</evidence>
<feature type="transmembrane region" description="Helical" evidence="2">
    <location>
        <begin position="135"/>
        <end position="152"/>
    </location>
</feature>
<dbReference type="RefSeq" id="WP_106539870.1">
    <property type="nucleotide sequence ID" value="NZ_ML142905.1"/>
</dbReference>
<evidence type="ECO:0000256" key="1">
    <source>
        <dbReference type="SAM" id="MobiDB-lite"/>
    </source>
</evidence>
<sequence>MSHDDDKTWAELVDTFHASPSSGDGQGRWPAAEDLDADEPDDDRDDGYGDASVTLGTLTTGDRPPDRPARRDDATTEPGSGPGTVDEQPDHFVPPTPAPIPRGDRVSQLAWAGVISGPAGLILVSAVSWTPPDEVVLAAVVAFIAGFATLIARMRGHHPDDPDNGAVL</sequence>
<feature type="transmembrane region" description="Helical" evidence="2">
    <location>
        <begin position="109"/>
        <end position="129"/>
    </location>
</feature>
<dbReference type="AlphaFoldDB" id="A0A2P8DEB2"/>
<gene>
    <name evidence="3" type="ORF">CLV30_12939</name>
</gene>
<feature type="compositionally biased region" description="Acidic residues" evidence="1">
    <location>
        <begin position="33"/>
        <end position="45"/>
    </location>
</feature>
<feature type="compositionally biased region" description="Basic and acidic residues" evidence="1">
    <location>
        <begin position="63"/>
        <end position="74"/>
    </location>
</feature>
<accession>A0A2P8DEB2</accession>
<dbReference type="EMBL" id="PYGE01000029">
    <property type="protein sequence ID" value="PSK95570.1"/>
    <property type="molecule type" value="Genomic_DNA"/>
</dbReference>
<keyword evidence="2" id="KW-0472">Membrane</keyword>
<evidence type="ECO:0000313" key="4">
    <source>
        <dbReference type="Proteomes" id="UP000243528"/>
    </source>
</evidence>
<comment type="caution">
    <text evidence="3">The sequence shown here is derived from an EMBL/GenBank/DDBJ whole genome shotgun (WGS) entry which is preliminary data.</text>
</comment>